<sequence length="287" mass="32121">MKPSQPLTILLLAVSTAEGLTLLQCQAACRAGDESMNRFCRQLPRPELRAACWGGAVGLHFANRVKIPHLLCQLRPTALLCPPSTWTKLATSPSRLSEEQNPPEQPRPFPTKAFSVIVPDQTIEEEKVPAYVADDFYPVRLGQVFEDRFQITTKLGYGTSSTIWLSRDSVDHQHVTLKVYMRTSRSVPELPIYEHFMETLVKTKKAGRNNIRQLLGSFEIDGPDGRHTLLIHKPAQMSLRDMKTVFMPDGFGEDLVKGAMEEGLKALDFLQGYAQVVHTGKSYAKLS</sequence>
<name>A0ACC1SFS9_9HYPO</name>
<keyword evidence="2" id="KW-1185">Reference proteome</keyword>
<evidence type="ECO:0000313" key="1">
    <source>
        <dbReference type="EMBL" id="KAJ3538774.1"/>
    </source>
</evidence>
<dbReference type="Proteomes" id="UP001148629">
    <property type="component" value="Unassembled WGS sequence"/>
</dbReference>
<dbReference type="EMBL" id="JANRMS010000498">
    <property type="protein sequence ID" value="KAJ3538774.1"/>
    <property type="molecule type" value="Genomic_DNA"/>
</dbReference>
<organism evidence="1 2">
    <name type="scientific">Fusarium decemcellulare</name>
    <dbReference type="NCBI Taxonomy" id="57161"/>
    <lineage>
        <taxon>Eukaryota</taxon>
        <taxon>Fungi</taxon>
        <taxon>Dikarya</taxon>
        <taxon>Ascomycota</taxon>
        <taxon>Pezizomycotina</taxon>
        <taxon>Sordariomycetes</taxon>
        <taxon>Hypocreomycetidae</taxon>
        <taxon>Hypocreales</taxon>
        <taxon>Nectriaceae</taxon>
        <taxon>Fusarium</taxon>
        <taxon>Fusarium decemcellulare species complex</taxon>
    </lineage>
</organism>
<reference evidence="1" key="1">
    <citation type="submission" date="2022-08" db="EMBL/GenBank/DDBJ databases">
        <title>Genome Sequence of Fusarium decemcellulare.</title>
        <authorList>
            <person name="Buettner E."/>
        </authorList>
    </citation>
    <scope>NUCLEOTIDE SEQUENCE</scope>
    <source>
        <strain evidence="1">Babe19</strain>
    </source>
</reference>
<comment type="caution">
    <text evidence="1">The sequence shown here is derived from an EMBL/GenBank/DDBJ whole genome shotgun (WGS) entry which is preliminary data.</text>
</comment>
<evidence type="ECO:0000313" key="2">
    <source>
        <dbReference type="Proteomes" id="UP001148629"/>
    </source>
</evidence>
<proteinExistence type="predicted"/>
<gene>
    <name evidence="1" type="ORF">NM208_g5761</name>
</gene>
<accession>A0ACC1SFS9</accession>
<protein>
    <submittedName>
        <fullName evidence="1">Uncharacterized protein</fullName>
    </submittedName>
</protein>